<dbReference type="InterPro" id="IPR032675">
    <property type="entry name" value="LRR_dom_sf"/>
</dbReference>
<dbReference type="InterPro" id="IPR001810">
    <property type="entry name" value="F-box_dom"/>
</dbReference>
<dbReference type="SUPFAM" id="SSF52047">
    <property type="entry name" value="RNI-like"/>
    <property type="match status" value="1"/>
</dbReference>
<dbReference type="Gramene" id="Psat07G0272100-T1">
    <property type="protein sequence ID" value="KAI5386287.1"/>
    <property type="gene ID" value="KIW84_072721"/>
</dbReference>
<evidence type="ECO:0000313" key="3">
    <source>
        <dbReference type="EMBL" id="KAI5386287.1"/>
    </source>
</evidence>
<dbReference type="CDD" id="cd22160">
    <property type="entry name" value="F-box_AtFBL13-like"/>
    <property type="match status" value="1"/>
</dbReference>
<feature type="region of interest" description="Disordered" evidence="1">
    <location>
        <begin position="447"/>
        <end position="479"/>
    </location>
</feature>
<dbReference type="InterPro" id="IPR053781">
    <property type="entry name" value="F-box_AtFBL13-like"/>
</dbReference>
<dbReference type="Proteomes" id="UP001058974">
    <property type="component" value="Chromosome 7"/>
</dbReference>
<dbReference type="InterPro" id="IPR036047">
    <property type="entry name" value="F-box-like_dom_sf"/>
</dbReference>
<reference evidence="3 4" key="1">
    <citation type="journal article" date="2022" name="Nat. Genet.">
        <title>Improved pea reference genome and pan-genome highlight genomic features and evolutionary characteristics.</title>
        <authorList>
            <person name="Yang T."/>
            <person name="Liu R."/>
            <person name="Luo Y."/>
            <person name="Hu S."/>
            <person name="Wang D."/>
            <person name="Wang C."/>
            <person name="Pandey M.K."/>
            <person name="Ge S."/>
            <person name="Xu Q."/>
            <person name="Li N."/>
            <person name="Li G."/>
            <person name="Huang Y."/>
            <person name="Saxena R.K."/>
            <person name="Ji Y."/>
            <person name="Li M."/>
            <person name="Yan X."/>
            <person name="He Y."/>
            <person name="Liu Y."/>
            <person name="Wang X."/>
            <person name="Xiang C."/>
            <person name="Varshney R.K."/>
            <person name="Ding H."/>
            <person name="Gao S."/>
            <person name="Zong X."/>
        </authorList>
    </citation>
    <scope>NUCLEOTIDE SEQUENCE [LARGE SCALE GENOMIC DNA]</scope>
    <source>
        <strain evidence="3 4">cv. Zhongwan 6</strain>
    </source>
</reference>
<name>A0A9D4ZUP7_PEA</name>
<dbReference type="EMBL" id="JAMSHJ010000007">
    <property type="protein sequence ID" value="KAI5386287.1"/>
    <property type="molecule type" value="Genomic_DNA"/>
</dbReference>
<feature type="region of interest" description="Disordered" evidence="1">
    <location>
        <begin position="529"/>
        <end position="554"/>
    </location>
</feature>
<dbReference type="Pfam" id="PF00646">
    <property type="entry name" value="F-box"/>
    <property type="match status" value="1"/>
</dbReference>
<evidence type="ECO:0000256" key="1">
    <source>
        <dbReference type="SAM" id="MobiDB-lite"/>
    </source>
</evidence>
<dbReference type="Gene3D" id="1.20.1280.50">
    <property type="match status" value="1"/>
</dbReference>
<sequence length="554" mass="60817">MGRIRFDGNEDRLSDLPECIILHILSFLTIQHAVQTCVLSTRWKHLWKRMPTLNLNSHEFMTLKIFSVFVSKILSLRDTSTALHAVNLIRGRTIEPRLLKRFLNYVISHNTHLQQLGISVCGDIGLVFNCVSSCRALTSLTLSVRPKWSDSTATLFPKSLNLPLLTSLDLTNFAFCGDENGCAEPFLAFTKLNSLVIFDCKVRDAQILSISNNTLVNLAMHYNSSLHAKIKLNAPSLCTFNYTGSYHIHEICGSGLSSVKKLNIKSAHFSASKYALVLFSWLINFANIESLTVTSTVLQILSLVPDVLKVKLRCFHNLKSLKVELIQIRAGSLLLLIQEAMIEKAAAKSPKEVVKLRKAFETSFEPPAIPDGIVDFLRQNSPSAEVNISTEDPCSFNLKQIEESIKGVNINNYRSRFSMRSSARLPRLSVRSSSSVAPGLAAKSASAAEPASDAAPASAAEPAKSASAAEPASGAAPASAAEPASDAAYASAAEPATAASPNLHICLGEKAIDCVTFCDPRMMINDRIKMRRRRSTNKDNDDKSWNKDEEEKHQ</sequence>
<dbReference type="Gene3D" id="3.80.10.10">
    <property type="entry name" value="Ribonuclease Inhibitor"/>
    <property type="match status" value="1"/>
</dbReference>
<accession>A0A9D4ZUP7</accession>
<keyword evidence="4" id="KW-1185">Reference proteome</keyword>
<protein>
    <recommendedName>
        <fullName evidence="2">F-box domain-containing protein</fullName>
    </recommendedName>
</protein>
<organism evidence="3 4">
    <name type="scientific">Pisum sativum</name>
    <name type="common">Garden pea</name>
    <name type="synonym">Lathyrus oleraceus</name>
    <dbReference type="NCBI Taxonomy" id="3888"/>
    <lineage>
        <taxon>Eukaryota</taxon>
        <taxon>Viridiplantae</taxon>
        <taxon>Streptophyta</taxon>
        <taxon>Embryophyta</taxon>
        <taxon>Tracheophyta</taxon>
        <taxon>Spermatophyta</taxon>
        <taxon>Magnoliopsida</taxon>
        <taxon>eudicotyledons</taxon>
        <taxon>Gunneridae</taxon>
        <taxon>Pentapetalae</taxon>
        <taxon>rosids</taxon>
        <taxon>fabids</taxon>
        <taxon>Fabales</taxon>
        <taxon>Fabaceae</taxon>
        <taxon>Papilionoideae</taxon>
        <taxon>50 kb inversion clade</taxon>
        <taxon>NPAAA clade</taxon>
        <taxon>Hologalegina</taxon>
        <taxon>IRL clade</taxon>
        <taxon>Fabeae</taxon>
        <taxon>Lathyrus</taxon>
    </lineage>
</organism>
<comment type="caution">
    <text evidence="3">The sequence shown here is derived from an EMBL/GenBank/DDBJ whole genome shotgun (WGS) entry which is preliminary data.</text>
</comment>
<evidence type="ECO:0000313" key="4">
    <source>
        <dbReference type="Proteomes" id="UP001058974"/>
    </source>
</evidence>
<evidence type="ECO:0000259" key="2">
    <source>
        <dbReference type="Pfam" id="PF00646"/>
    </source>
</evidence>
<dbReference type="AlphaFoldDB" id="A0A9D4ZUP7"/>
<feature type="domain" description="F-box" evidence="2">
    <location>
        <begin position="13"/>
        <end position="51"/>
    </location>
</feature>
<proteinExistence type="predicted"/>
<dbReference type="SUPFAM" id="SSF81383">
    <property type="entry name" value="F-box domain"/>
    <property type="match status" value="1"/>
</dbReference>
<dbReference type="PANTHER" id="PTHR32212">
    <property type="entry name" value="CYCLIN-LIKE F-BOX"/>
    <property type="match status" value="1"/>
</dbReference>
<feature type="compositionally biased region" description="Basic and acidic residues" evidence="1">
    <location>
        <begin position="536"/>
        <end position="554"/>
    </location>
</feature>
<dbReference type="PANTHER" id="PTHR32212:SF269">
    <property type="entry name" value="F-BOX_RNI_FBD-LIKE DOMAIN PROTEIN"/>
    <property type="match status" value="1"/>
</dbReference>
<gene>
    <name evidence="3" type="ORF">KIW84_072721</name>
</gene>